<reference evidence="1 2" key="1">
    <citation type="submission" date="2013-02" db="EMBL/GenBank/DDBJ databases">
        <title>Draft genome sequence of Amycolatopsis vancoresmycina strain DSM 44592T.</title>
        <authorList>
            <person name="Kumar S."/>
            <person name="Kaur N."/>
            <person name="Kaur C."/>
            <person name="Raghava G.P.S."/>
            <person name="Mayilraj S."/>
        </authorList>
    </citation>
    <scope>NUCLEOTIDE SEQUENCE [LARGE SCALE GENOMIC DNA]</scope>
    <source>
        <strain evidence="1 2">DSM 44592</strain>
    </source>
</reference>
<gene>
    <name evidence="1" type="ORF">H480_13608</name>
</gene>
<dbReference type="AlphaFoldDB" id="R1G9F5"/>
<sequence>MPVARRMYDLVEPIGLVPYFADESDEALLALGLRNVWDAYFAGRAAPLGRGVPAEVVHAIFYNFAPGEVARHLPKVWELTTPEAALAARERGCVAGMRRILGDLADDPAVTRAADLLLKAATSAPVEGRPLFAALRTIPVPEEPVARLWHAATLLREHRGDGHTVALVAEGIGGTEAHVLHSLSIDLPAKDFGRVWHLPAAQLEAVIDGMRNRGLIGPDGWLTPDGHATKERVEALTDRLAEAPYNALTPTELDNLITDLDPISKLFRATFPM</sequence>
<dbReference type="InterPro" id="IPR054058">
    <property type="entry name" value="HTH_67"/>
</dbReference>
<evidence type="ECO:0000313" key="1">
    <source>
        <dbReference type="EMBL" id="EOD67992.1"/>
    </source>
</evidence>
<dbReference type="Proteomes" id="UP000014139">
    <property type="component" value="Unassembled WGS sequence"/>
</dbReference>
<proteinExistence type="predicted"/>
<comment type="caution">
    <text evidence="1">The sequence shown here is derived from an EMBL/GenBank/DDBJ whole genome shotgun (WGS) entry which is preliminary data.</text>
</comment>
<dbReference type="Pfam" id="PF21863">
    <property type="entry name" value="HTH_67"/>
    <property type="match status" value="1"/>
</dbReference>
<protein>
    <submittedName>
        <fullName evidence="1">Uncharacterized protein</fullName>
    </submittedName>
</protein>
<evidence type="ECO:0000313" key="2">
    <source>
        <dbReference type="Proteomes" id="UP000014139"/>
    </source>
</evidence>
<name>R1G9F5_9PSEU</name>
<accession>R1G9F5</accession>
<dbReference type="eggNOG" id="COG1846">
    <property type="taxonomic scope" value="Bacteria"/>
</dbReference>
<keyword evidence="2" id="KW-1185">Reference proteome</keyword>
<dbReference type="NCBIfam" id="NF047719">
    <property type="entry name" value="SCO6745_fam_HTH"/>
    <property type="match status" value="1"/>
</dbReference>
<dbReference type="PATRIC" id="fig|1292037.4.peg.2596"/>
<dbReference type="EMBL" id="AOUO01000183">
    <property type="protein sequence ID" value="EOD67992.1"/>
    <property type="molecule type" value="Genomic_DNA"/>
</dbReference>
<organism evidence="1 2">
    <name type="scientific">Amycolatopsis vancoresmycina DSM 44592</name>
    <dbReference type="NCBI Taxonomy" id="1292037"/>
    <lineage>
        <taxon>Bacteria</taxon>
        <taxon>Bacillati</taxon>
        <taxon>Actinomycetota</taxon>
        <taxon>Actinomycetes</taxon>
        <taxon>Pseudonocardiales</taxon>
        <taxon>Pseudonocardiaceae</taxon>
        <taxon>Amycolatopsis</taxon>
    </lineage>
</organism>
<dbReference type="RefSeq" id="WP_003078724.1">
    <property type="nucleotide sequence ID" value="NZ_AOUO01000183.1"/>
</dbReference>